<protein>
    <submittedName>
        <fullName evidence="2">Uncharacterized protein</fullName>
    </submittedName>
</protein>
<reference evidence="2" key="1">
    <citation type="submission" date="2010-07" db="EMBL/GenBank/DDBJ databases">
        <title>Complete sequence of Clostridium saccharolyticum WM1.</title>
        <authorList>
            <consortium name="US DOE Joint Genome Institute"/>
            <person name="Lucas S."/>
            <person name="Copeland A."/>
            <person name="Lapidus A."/>
            <person name="Cheng J.-F."/>
            <person name="Bruce D."/>
            <person name="Goodwin L."/>
            <person name="Pitluck S."/>
            <person name="Chertkov O."/>
            <person name="Detter J.C."/>
            <person name="Han C."/>
            <person name="Tapia R."/>
            <person name="Land M."/>
            <person name="Hauser L."/>
            <person name="Chang Y.-J."/>
            <person name="Jeffries C."/>
            <person name="Kyrpides N."/>
            <person name="Ivanova N."/>
            <person name="Mikhailova N."/>
            <person name="Mouttaki H."/>
            <person name="Lin L."/>
            <person name="Zhou J."/>
            <person name="Hemme C.L."/>
            <person name="Woyke T."/>
        </authorList>
    </citation>
    <scope>NUCLEOTIDE SEQUENCE [LARGE SCALE GENOMIC DNA]</scope>
    <source>
        <strain evidence="2">WM1</strain>
    </source>
</reference>
<gene>
    <name evidence="2" type="ordered locus">Closa_0145</name>
</gene>
<dbReference type="HOGENOM" id="CLU_164600_1_0_9"/>
<dbReference type="EMBL" id="CP002109">
    <property type="protein sequence ID" value="ADL02788.1"/>
    <property type="molecule type" value="Genomic_DNA"/>
</dbReference>
<dbReference type="KEGG" id="csh:Closa_0145"/>
<dbReference type="PaxDb" id="610130-Closa_0145"/>
<sequence>MVKNRKLLARLMTLAVIFMLLFSVLFITAESRHNCIGENCPICLEVQACIQVLNNLGTGLFTVAAVFAATQFFIICTNPVIHRNPSHTLVSLKVKLTN</sequence>
<evidence type="ECO:0000313" key="2">
    <source>
        <dbReference type="EMBL" id="ADL02788.1"/>
    </source>
</evidence>
<organism evidence="2 3">
    <name type="scientific">Lacrimispora saccharolytica (strain ATCC 35040 / DSM 2544 / NRCC 2533 / WM1)</name>
    <name type="common">Clostridium saccharolyticum</name>
    <dbReference type="NCBI Taxonomy" id="610130"/>
    <lineage>
        <taxon>Bacteria</taxon>
        <taxon>Bacillati</taxon>
        <taxon>Bacillota</taxon>
        <taxon>Clostridia</taxon>
        <taxon>Lachnospirales</taxon>
        <taxon>Lachnospiraceae</taxon>
        <taxon>Lacrimispora</taxon>
    </lineage>
</organism>
<keyword evidence="3" id="KW-1185">Reference proteome</keyword>
<evidence type="ECO:0000256" key="1">
    <source>
        <dbReference type="SAM" id="Phobius"/>
    </source>
</evidence>
<keyword evidence="1" id="KW-0812">Transmembrane</keyword>
<dbReference type="eggNOG" id="ENOG5033B07">
    <property type="taxonomic scope" value="Bacteria"/>
</dbReference>
<keyword evidence="1" id="KW-1133">Transmembrane helix</keyword>
<dbReference type="RefSeq" id="WP_013270888.1">
    <property type="nucleotide sequence ID" value="NC_014376.1"/>
</dbReference>
<keyword evidence="1" id="KW-0472">Membrane</keyword>
<dbReference type="OrthoDB" id="1863318at2"/>
<dbReference type="AlphaFoldDB" id="D9R0Y9"/>
<feature type="transmembrane region" description="Helical" evidence="1">
    <location>
        <begin position="60"/>
        <end position="81"/>
    </location>
</feature>
<accession>D9R0Y9</accession>
<feature type="transmembrane region" description="Helical" evidence="1">
    <location>
        <begin position="7"/>
        <end position="29"/>
    </location>
</feature>
<dbReference type="STRING" id="610130.Closa_0145"/>
<proteinExistence type="predicted"/>
<name>D9R0Y9_LACSW</name>
<dbReference type="Proteomes" id="UP000001662">
    <property type="component" value="Chromosome"/>
</dbReference>
<evidence type="ECO:0000313" key="3">
    <source>
        <dbReference type="Proteomes" id="UP000001662"/>
    </source>
</evidence>